<feature type="domain" description="SH3" evidence="5">
    <location>
        <begin position="334"/>
        <end position="406"/>
    </location>
</feature>
<protein>
    <recommendedName>
        <fullName evidence="5">SH3 domain-containing protein</fullName>
    </recommendedName>
</protein>
<dbReference type="InterPro" id="IPR036028">
    <property type="entry name" value="SH3-like_dom_sf"/>
</dbReference>
<feature type="region of interest" description="Disordered" evidence="3">
    <location>
        <begin position="68"/>
        <end position="132"/>
    </location>
</feature>
<proteinExistence type="predicted"/>
<feature type="region of interest" description="Disordered" evidence="3">
    <location>
        <begin position="1"/>
        <end position="23"/>
    </location>
</feature>
<evidence type="ECO:0000256" key="4">
    <source>
        <dbReference type="SAM" id="Phobius"/>
    </source>
</evidence>
<feature type="compositionally biased region" description="Polar residues" evidence="3">
    <location>
        <begin position="161"/>
        <end position="175"/>
    </location>
</feature>
<feature type="compositionally biased region" description="Low complexity" evidence="3">
    <location>
        <begin position="148"/>
        <end position="160"/>
    </location>
</feature>
<dbReference type="AlphaFoldDB" id="A0A167RLE3"/>
<reference evidence="6 7" key="1">
    <citation type="journal article" date="2016" name="Mol. Biol. Evol.">
        <title>Comparative Genomics of Early-Diverging Mushroom-Forming Fungi Provides Insights into the Origins of Lignocellulose Decay Capabilities.</title>
        <authorList>
            <person name="Nagy L.G."/>
            <person name="Riley R."/>
            <person name="Tritt A."/>
            <person name="Adam C."/>
            <person name="Daum C."/>
            <person name="Floudas D."/>
            <person name="Sun H."/>
            <person name="Yadav J.S."/>
            <person name="Pangilinan J."/>
            <person name="Larsson K.H."/>
            <person name="Matsuura K."/>
            <person name="Barry K."/>
            <person name="Labutti K."/>
            <person name="Kuo R."/>
            <person name="Ohm R.A."/>
            <person name="Bhattacharya S.S."/>
            <person name="Shirouzu T."/>
            <person name="Yoshinaga Y."/>
            <person name="Martin F.M."/>
            <person name="Grigoriev I.V."/>
            <person name="Hibbett D.S."/>
        </authorList>
    </citation>
    <scope>NUCLEOTIDE SEQUENCE [LARGE SCALE GENOMIC DNA]</scope>
    <source>
        <strain evidence="6 7">TUFC12733</strain>
    </source>
</reference>
<dbReference type="PROSITE" id="PS50002">
    <property type="entry name" value="SH3"/>
    <property type="match status" value="1"/>
</dbReference>
<evidence type="ECO:0000313" key="6">
    <source>
        <dbReference type="EMBL" id="KZP01040.1"/>
    </source>
</evidence>
<feature type="compositionally biased region" description="Pro residues" evidence="3">
    <location>
        <begin position="250"/>
        <end position="265"/>
    </location>
</feature>
<feature type="compositionally biased region" description="Polar residues" evidence="3">
    <location>
        <begin position="306"/>
        <end position="326"/>
    </location>
</feature>
<dbReference type="Pfam" id="PF14604">
    <property type="entry name" value="SH3_9"/>
    <property type="match status" value="1"/>
</dbReference>
<dbReference type="InterPro" id="IPR001452">
    <property type="entry name" value="SH3_domain"/>
</dbReference>
<evidence type="ECO:0000259" key="5">
    <source>
        <dbReference type="PROSITE" id="PS50002"/>
    </source>
</evidence>
<evidence type="ECO:0000313" key="7">
    <source>
        <dbReference type="Proteomes" id="UP000076738"/>
    </source>
</evidence>
<feature type="region of interest" description="Disordered" evidence="3">
    <location>
        <begin position="148"/>
        <end position="175"/>
    </location>
</feature>
<feature type="region of interest" description="Disordered" evidence="3">
    <location>
        <begin position="306"/>
        <end position="332"/>
    </location>
</feature>
<keyword evidence="4" id="KW-1133">Transmembrane helix</keyword>
<keyword evidence="1 2" id="KW-0728">SH3 domain</keyword>
<dbReference type="OrthoDB" id="5340910at2759"/>
<dbReference type="STRING" id="1330018.A0A167RLE3"/>
<name>A0A167RLE3_CALVF</name>
<evidence type="ECO:0000256" key="1">
    <source>
        <dbReference type="ARBA" id="ARBA00022443"/>
    </source>
</evidence>
<feature type="compositionally biased region" description="Polar residues" evidence="3">
    <location>
        <begin position="12"/>
        <end position="22"/>
    </location>
</feature>
<sequence>MAPAPAAVTGLDPNSVSSSVTSALDEPKTTAGLGAAVANVLPAQAGGNNGGGIGGFLTSELGSILGDGGGQTSTSAKATTTSASRTTTSAKASTTSTTSSSTSRTTSTTSSTTSSPSTTSTTTTTSSSMNTARVLNTQSTSSLILTFPTTSSSVPTTSPTALDNANTGSATTSGLSQPAMIGIIAGAGAVAIFIILFVLRKLCLARRRRERVQWEAGLATYNAPKQAGSNEKVEAEVARRLNANVVAPLAPLPPSMPRQPQPPRSPTSNVTKRPTADMVRPYQVRAPMPPPSTMAMVGAYPVFSASSSPPQKRISADSNIPPSSSRYAVAPPPPSLSPAQGVFKNVLTTYSPQLPDELPLTIGERVRVIEVYEDGWAMVERVGPGPAGGMMEKGVVPAECLGISPR</sequence>
<keyword evidence="4" id="KW-0472">Membrane</keyword>
<gene>
    <name evidence="6" type="ORF">CALVIDRAFT_559699</name>
</gene>
<keyword evidence="7" id="KW-1185">Reference proteome</keyword>
<dbReference type="SUPFAM" id="SSF50044">
    <property type="entry name" value="SH3-domain"/>
    <property type="match status" value="1"/>
</dbReference>
<evidence type="ECO:0000256" key="3">
    <source>
        <dbReference type="SAM" id="MobiDB-lite"/>
    </source>
</evidence>
<organism evidence="6 7">
    <name type="scientific">Calocera viscosa (strain TUFC12733)</name>
    <dbReference type="NCBI Taxonomy" id="1330018"/>
    <lineage>
        <taxon>Eukaryota</taxon>
        <taxon>Fungi</taxon>
        <taxon>Dikarya</taxon>
        <taxon>Basidiomycota</taxon>
        <taxon>Agaricomycotina</taxon>
        <taxon>Dacrymycetes</taxon>
        <taxon>Dacrymycetales</taxon>
        <taxon>Dacrymycetaceae</taxon>
        <taxon>Calocera</taxon>
    </lineage>
</organism>
<feature type="transmembrane region" description="Helical" evidence="4">
    <location>
        <begin position="179"/>
        <end position="199"/>
    </location>
</feature>
<dbReference type="Gene3D" id="2.30.30.40">
    <property type="entry name" value="SH3 Domains"/>
    <property type="match status" value="1"/>
</dbReference>
<feature type="region of interest" description="Disordered" evidence="3">
    <location>
        <begin position="250"/>
        <end position="276"/>
    </location>
</feature>
<dbReference type="EMBL" id="KV417267">
    <property type="protein sequence ID" value="KZP01040.1"/>
    <property type="molecule type" value="Genomic_DNA"/>
</dbReference>
<dbReference type="Proteomes" id="UP000076738">
    <property type="component" value="Unassembled WGS sequence"/>
</dbReference>
<feature type="compositionally biased region" description="Low complexity" evidence="3">
    <location>
        <begin position="72"/>
        <end position="128"/>
    </location>
</feature>
<accession>A0A167RLE3</accession>
<evidence type="ECO:0000256" key="2">
    <source>
        <dbReference type="PROSITE-ProRule" id="PRU00192"/>
    </source>
</evidence>
<keyword evidence="4" id="KW-0812">Transmembrane</keyword>